<keyword evidence="6" id="KW-1133">Transmembrane helix</keyword>
<feature type="transmembrane region" description="Helical" evidence="6">
    <location>
        <begin position="12"/>
        <end position="33"/>
    </location>
</feature>
<dbReference type="CDD" id="cd11386">
    <property type="entry name" value="MCP_signal"/>
    <property type="match status" value="1"/>
</dbReference>
<dbReference type="InterPro" id="IPR003660">
    <property type="entry name" value="HAMP_dom"/>
</dbReference>
<dbReference type="EMBL" id="WKLC01000321">
    <property type="protein sequence ID" value="MSE15335.1"/>
    <property type="molecule type" value="Genomic_DNA"/>
</dbReference>
<dbReference type="InterPro" id="IPR004090">
    <property type="entry name" value="Chemotax_Me-accpt_rcpt"/>
</dbReference>
<dbReference type="PROSITE" id="PS50111">
    <property type="entry name" value="CHEMOTAXIS_TRANSDUC_2"/>
    <property type="match status" value="1"/>
</dbReference>
<dbReference type="InterPro" id="IPR004089">
    <property type="entry name" value="MCPsignal_dom"/>
</dbReference>
<dbReference type="SMART" id="SM00283">
    <property type="entry name" value="MA"/>
    <property type="match status" value="1"/>
</dbReference>
<dbReference type="PRINTS" id="PR00260">
    <property type="entry name" value="CHEMTRNSDUCR"/>
</dbReference>
<dbReference type="Proteomes" id="UP000461948">
    <property type="component" value="Unassembled WGS sequence"/>
</dbReference>
<keyword evidence="2" id="KW-0145">Chemotaxis</keyword>
<organism evidence="9 10">
    <name type="scientific">Enterobacter agglomerans</name>
    <name type="common">Erwinia herbicola</name>
    <name type="synonym">Pantoea agglomerans</name>
    <dbReference type="NCBI Taxonomy" id="549"/>
    <lineage>
        <taxon>Bacteria</taxon>
        <taxon>Pseudomonadati</taxon>
        <taxon>Pseudomonadota</taxon>
        <taxon>Gammaproteobacteria</taxon>
        <taxon>Enterobacterales</taxon>
        <taxon>Erwiniaceae</taxon>
        <taxon>Pantoea</taxon>
        <taxon>Pantoea agglomerans group</taxon>
    </lineage>
</organism>
<feature type="domain" description="Methyl-accepting transducer" evidence="7">
    <location>
        <begin position="280"/>
        <end position="509"/>
    </location>
</feature>
<evidence type="ECO:0000256" key="1">
    <source>
        <dbReference type="ARBA" id="ARBA00004370"/>
    </source>
</evidence>
<dbReference type="PANTHER" id="PTHR43531:SF5">
    <property type="entry name" value="METHYL-ACCEPTING CHEMOTAXIS PROTEIN III"/>
    <property type="match status" value="1"/>
</dbReference>
<dbReference type="RefSeq" id="WP_346444612.1">
    <property type="nucleotide sequence ID" value="NZ_JBDFPB010000003.1"/>
</dbReference>
<comment type="similarity">
    <text evidence="4">Belongs to the methyl-accepting chemotaxis (MCP) protein family.</text>
</comment>
<gene>
    <name evidence="9" type="ORF">GKC49_09355</name>
</gene>
<dbReference type="Gene3D" id="1.10.287.950">
    <property type="entry name" value="Methyl-accepting chemotaxis protein"/>
    <property type="match status" value="1"/>
</dbReference>
<dbReference type="GO" id="GO:0006935">
    <property type="term" value="P:chemotaxis"/>
    <property type="evidence" value="ECO:0007669"/>
    <property type="project" value="UniProtKB-KW"/>
</dbReference>
<comment type="caution">
    <text evidence="9">The sequence shown here is derived from an EMBL/GenBank/DDBJ whole genome shotgun (WGS) entry which is preliminary data.</text>
</comment>
<dbReference type="SUPFAM" id="SSF58104">
    <property type="entry name" value="Methyl-accepting chemotaxis protein (MCP) signaling domain"/>
    <property type="match status" value="1"/>
</dbReference>
<evidence type="ECO:0000313" key="10">
    <source>
        <dbReference type="Proteomes" id="UP000461948"/>
    </source>
</evidence>
<protein>
    <submittedName>
        <fullName evidence="9">Resolvase</fullName>
    </submittedName>
</protein>
<dbReference type="GO" id="GO:0004888">
    <property type="term" value="F:transmembrane signaling receptor activity"/>
    <property type="evidence" value="ECO:0007669"/>
    <property type="project" value="InterPro"/>
</dbReference>
<keyword evidence="3 5" id="KW-0807">Transducer</keyword>
<reference evidence="9 10" key="1">
    <citation type="submission" date="2019-11" db="EMBL/GenBank/DDBJ databases">
        <title>Draft Genome Sequence of Plant Growth-Promoting Rhizosphere-Associated Bacteria.</title>
        <authorList>
            <person name="Vasilyev I.Y."/>
            <person name="Radchenko V."/>
            <person name="Ilnitskaya E.V."/>
        </authorList>
    </citation>
    <scope>NUCLEOTIDE SEQUENCE [LARGE SCALE GENOMIC DNA]</scope>
    <source>
        <strain evidence="9 10">VRA_MhP_f</strain>
    </source>
</reference>
<proteinExistence type="inferred from homology"/>
<name>A0A7X2MLB5_ENTAG</name>
<evidence type="ECO:0000256" key="4">
    <source>
        <dbReference type="ARBA" id="ARBA00029447"/>
    </source>
</evidence>
<feature type="transmembrane region" description="Helical" evidence="6">
    <location>
        <begin position="196"/>
        <end position="218"/>
    </location>
</feature>
<comment type="subcellular location">
    <subcellularLocation>
        <location evidence="1">Membrane</location>
    </subcellularLocation>
</comment>
<keyword evidence="6" id="KW-0812">Transmembrane</keyword>
<sequence>MYRNKKIKLSVMLTAAFLTVILTGVFVTGFAGFKLNTASDQQELTRARLGDLQALQTLKDNLTQQTVLLLSVASDTQPQAEATVKNEFSALQTNSDNTTAHFRELINGAKSIPGINLAEVEEASTQLNKIEVAAGPLHQAEQNLFKQNATPFPEKLRGELIPALSHYRNAVDGMVDYQARVTSKTAETSTQALSGVYMTLAGLTTLFVVMGFVMSGLITRWIKTQLGGEPSHAQGLAAAIAAGDLTTKVTLRQGDTVSMMASLDSMQSNLRDLVSQIKDSSASVAMAADEISQGNTELSSRTEQQAAALQETAASIEQLTVTVKSNAAGAQQTADSARETAALARSGEHDMQRMSETMNDISKSAVKVRDITSVIEGIAFQTNILALNAAVEAARAGEQGRGFAVVAGEVRTLAQRSATAARDIKHLIEEAVAQVESGVVVATGTGKSILDINAMVGKLAVAMDNISLASAEQMQGISQVSIAVNEMDGVTQNNAALVEESSSASQSLSAQAHALREAVNAFRI</sequence>
<feature type="domain" description="HAMP" evidence="8">
    <location>
        <begin position="237"/>
        <end position="275"/>
    </location>
</feature>
<dbReference type="PROSITE" id="PS50885">
    <property type="entry name" value="HAMP"/>
    <property type="match status" value="1"/>
</dbReference>
<evidence type="ECO:0000256" key="5">
    <source>
        <dbReference type="PROSITE-ProRule" id="PRU00284"/>
    </source>
</evidence>
<dbReference type="GO" id="GO:0007165">
    <property type="term" value="P:signal transduction"/>
    <property type="evidence" value="ECO:0007669"/>
    <property type="project" value="UniProtKB-KW"/>
</dbReference>
<keyword evidence="6" id="KW-0472">Membrane</keyword>
<accession>A0A7X2MLB5</accession>
<evidence type="ECO:0000313" key="9">
    <source>
        <dbReference type="EMBL" id="MSE15335.1"/>
    </source>
</evidence>
<evidence type="ECO:0000256" key="2">
    <source>
        <dbReference type="ARBA" id="ARBA00022500"/>
    </source>
</evidence>
<evidence type="ECO:0000259" key="7">
    <source>
        <dbReference type="PROSITE" id="PS50111"/>
    </source>
</evidence>
<dbReference type="GO" id="GO:0005886">
    <property type="term" value="C:plasma membrane"/>
    <property type="evidence" value="ECO:0007669"/>
    <property type="project" value="TreeGrafter"/>
</dbReference>
<dbReference type="PANTHER" id="PTHR43531">
    <property type="entry name" value="PROTEIN ICFG"/>
    <property type="match status" value="1"/>
</dbReference>
<dbReference type="InterPro" id="IPR051310">
    <property type="entry name" value="MCP_chemotaxis"/>
</dbReference>
<dbReference type="FunFam" id="1.10.287.950:FF:000001">
    <property type="entry name" value="Methyl-accepting chemotaxis sensory transducer"/>
    <property type="match status" value="1"/>
</dbReference>
<dbReference type="Pfam" id="PF00015">
    <property type="entry name" value="MCPsignal"/>
    <property type="match status" value="1"/>
</dbReference>
<evidence type="ECO:0000256" key="3">
    <source>
        <dbReference type="ARBA" id="ARBA00023224"/>
    </source>
</evidence>
<evidence type="ECO:0000259" key="8">
    <source>
        <dbReference type="PROSITE" id="PS50885"/>
    </source>
</evidence>
<evidence type="ECO:0000256" key="6">
    <source>
        <dbReference type="SAM" id="Phobius"/>
    </source>
</evidence>
<dbReference type="AlphaFoldDB" id="A0A7X2MLB5"/>